<keyword evidence="4 8" id="KW-0472">Membrane</keyword>
<name>A0A4D6X7C5_PSEPU</name>
<keyword evidence="7 8" id="KW-0449">Lipoprotein</keyword>
<evidence type="ECO:0000256" key="4">
    <source>
        <dbReference type="ARBA" id="ARBA00023136"/>
    </source>
</evidence>
<comment type="subcellular location">
    <subcellularLocation>
        <location evidence="8">Cell outer membrane</location>
        <topology evidence="8">Lipid-anchor</topology>
    </subcellularLocation>
</comment>
<dbReference type="GO" id="GO:0015562">
    <property type="term" value="F:efflux transmembrane transporter activity"/>
    <property type="evidence" value="ECO:0007669"/>
    <property type="project" value="InterPro"/>
</dbReference>
<keyword evidence="3 8" id="KW-0812">Transmembrane</keyword>
<evidence type="ECO:0000256" key="5">
    <source>
        <dbReference type="ARBA" id="ARBA00023139"/>
    </source>
</evidence>
<gene>
    <name evidence="9" type="ORF">E6B08_10225</name>
</gene>
<dbReference type="RefSeq" id="WP_136913886.1">
    <property type="nucleotide sequence ID" value="NZ_CP039371.1"/>
</dbReference>
<evidence type="ECO:0000256" key="7">
    <source>
        <dbReference type="ARBA" id="ARBA00023288"/>
    </source>
</evidence>
<dbReference type="AlphaFoldDB" id="A0A4D6X7C5"/>
<comment type="similarity">
    <text evidence="1 8">Belongs to the outer membrane factor (OMF) (TC 1.B.17) family.</text>
</comment>
<dbReference type="GO" id="GO:0009279">
    <property type="term" value="C:cell outer membrane"/>
    <property type="evidence" value="ECO:0007669"/>
    <property type="project" value="UniProtKB-SubCell"/>
</dbReference>
<dbReference type="SUPFAM" id="SSF56954">
    <property type="entry name" value="Outer membrane efflux proteins (OEP)"/>
    <property type="match status" value="1"/>
</dbReference>
<evidence type="ECO:0000256" key="3">
    <source>
        <dbReference type="ARBA" id="ARBA00022692"/>
    </source>
</evidence>
<evidence type="ECO:0000256" key="6">
    <source>
        <dbReference type="ARBA" id="ARBA00023237"/>
    </source>
</evidence>
<dbReference type="Pfam" id="PF02321">
    <property type="entry name" value="OEP"/>
    <property type="match status" value="2"/>
</dbReference>
<dbReference type="PANTHER" id="PTHR30203">
    <property type="entry name" value="OUTER MEMBRANE CATION EFFLUX PROTEIN"/>
    <property type="match status" value="1"/>
</dbReference>
<evidence type="ECO:0000313" key="10">
    <source>
        <dbReference type="Proteomes" id="UP000298551"/>
    </source>
</evidence>
<dbReference type="PROSITE" id="PS51257">
    <property type="entry name" value="PROKAR_LIPOPROTEIN"/>
    <property type="match status" value="1"/>
</dbReference>
<dbReference type="Gene3D" id="2.20.200.10">
    <property type="entry name" value="Outer membrane efflux proteins (OEP)"/>
    <property type="match status" value="1"/>
</dbReference>
<dbReference type="InterPro" id="IPR010131">
    <property type="entry name" value="MdtP/NodT-like"/>
</dbReference>
<evidence type="ECO:0000256" key="1">
    <source>
        <dbReference type="ARBA" id="ARBA00007613"/>
    </source>
</evidence>
<evidence type="ECO:0000313" key="9">
    <source>
        <dbReference type="EMBL" id="QCI11722.1"/>
    </source>
</evidence>
<evidence type="ECO:0000256" key="8">
    <source>
        <dbReference type="RuleBase" id="RU362097"/>
    </source>
</evidence>
<organism evidence="9 10">
    <name type="scientific">Pseudomonas putida</name>
    <name type="common">Arthrobacter siderocapsulatus</name>
    <dbReference type="NCBI Taxonomy" id="303"/>
    <lineage>
        <taxon>Bacteria</taxon>
        <taxon>Pseudomonadati</taxon>
        <taxon>Pseudomonadota</taxon>
        <taxon>Gammaproteobacteria</taxon>
        <taxon>Pseudomonadales</taxon>
        <taxon>Pseudomonadaceae</taxon>
        <taxon>Pseudomonas</taxon>
    </lineage>
</organism>
<dbReference type="EMBL" id="CP039371">
    <property type="protein sequence ID" value="QCI11722.1"/>
    <property type="molecule type" value="Genomic_DNA"/>
</dbReference>
<dbReference type="NCBIfam" id="TIGR01845">
    <property type="entry name" value="outer_NodT"/>
    <property type="match status" value="1"/>
</dbReference>
<evidence type="ECO:0000256" key="2">
    <source>
        <dbReference type="ARBA" id="ARBA00022452"/>
    </source>
</evidence>
<dbReference type="OrthoDB" id="9770517at2"/>
<keyword evidence="2 8" id="KW-1134">Transmembrane beta strand</keyword>
<keyword evidence="6" id="KW-0998">Cell outer membrane</keyword>
<keyword evidence="5 8" id="KW-0564">Palmitate</keyword>
<reference evidence="10" key="1">
    <citation type="submission" date="2019-04" db="EMBL/GenBank/DDBJ databases">
        <title>Genome sequence of Pseudomonas putida 1290, an auxin catabolizing strain.</title>
        <authorList>
            <person name="Laird T.S."/>
            <person name="Leveau J.H.J."/>
        </authorList>
    </citation>
    <scope>NUCLEOTIDE SEQUENCE [LARGE SCALE GENOMIC DNA]</scope>
    <source>
        <strain evidence="10">1290</strain>
    </source>
</reference>
<proteinExistence type="inferred from homology"/>
<accession>A0A4D6X7C5</accession>
<dbReference type="InterPro" id="IPR003423">
    <property type="entry name" value="OMP_efflux"/>
</dbReference>
<dbReference type="Proteomes" id="UP000298551">
    <property type="component" value="Chromosome"/>
</dbReference>
<sequence>MIQKTLLATLVLAAITGCTVGPDYQGAPEVAGKSLAASRLAHDARTEPAAPAVAQWWHGLGDARLDALVSQALADSPTLAEAQARLRQSRAGLASEQAAGRPKMSANATMLRMRSPDVSQFTGGEGGGGRGPLSLYLADFDASWEVDLFGGTRRAIEAADASAGASAAQLADAQVQLAAEVVQAYVDLRDRQQRLALVDASSELEQQVLELTRQRRSRGVASELQLEQVITQADTTRSQRLPLQAQIVESLDQLALLCGLEPGALDARLQAPDALPSVPAQVPLVDPAALLKARPDVRAAERQLASANAQIGEKTADWFPKLSLYGDLGFSAGDPGHLARKDNATWLVVPRLTWNALDFGRVKASVEGAEAGRDVALAQYRHTVLDALRDADSALARYGHQRENVVLLRGIQASAERAAELTRQRYRAGTASTLDWLDAERTRFDAQQNRVSGDAQLLRDFAALHKSLGLGWEG</sequence>
<dbReference type="PANTHER" id="PTHR30203:SF25">
    <property type="entry name" value="OUTER MEMBRANE PROTEIN-RELATED"/>
    <property type="match status" value="1"/>
</dbReference>
<protein>
    <submittedName>
        <fullName evidence="9">Efflux transporter outer membrane subunit</fullName>
    </submittedName>
</protein>
<dbReference type="Gene3D" id="1.20.1600.10">
    <property type="entry name" value="Outer membrane efflux proteins (OEP)"/>
    <property type="match status" value="1"/>
</dbReference>